<keyword evidence="8" id="KW-1185">Reference proteome</keyword>
<proteinExistence type="inferred from homology"/>
<evidence type="ECO:0000256" key="6">
    <source>
        <dbReference type="SAM" id="MobiDB-lite"/>
    </source>
</evidence>
<feature type="compositionally biased region" description="Acidic residues" evidence="6">
    <location>
        <begin position="54"/>
        <end position="71"/>
    </location>
</feature>
<gene>
    <name evidence="7" type="ORF">N7539_005631</name>
</gene>
<dbReference type="Gene3D" id="6.10.280.160">
    <property type="entry name" value="Mediator of RNA polymerase II transcription subunit 22"/>
    <property type="match status" value="1"/>
</dbReference>
<dbReference type="GO" id="GO:0016592">
    <property type="term" value="C:mediator complex"/>
    <property type="evidence" value="ECO:0007669"/>
    <property type="project" value="InterPro"/>
</dbReference>
<evidence type="ECO:0000256" key="3">
    <source>
        <dbReference type="ARBA" id="ARBA00023015"/>
    </source>
</evidence>
<protein>
    <recommendedName>
        <fullName evidence="9">Mediator of RNA polymerase II transcription subunit 22</fullName>
    </recommendedName>
</protein>
<dbReference type="EMBL" id="JAPWDQ010000005">
    <property type="protein sequence ID" value="KAJ5485643.1"/>
    <property type="molecule type" value="Genomic_DNA"/>
</dbReference>
<evidence type="ECO:0000313" key="7">
    <source>
        <dbReference type="EMBL" id="KAJ5485643.1"/>
    </source>
</evidence>
<reference evidence="7" key="2">
    <citation type="journal article" date="2023" name="IMA Fungus">
        <title>Comparative genomic study of the Penicillium genus elucidates a diverse pangenome and 15 lateral gene transfer events.</title>
        <authorList>
            <person name="Petersen C."/>
            <person name="Sorensen T."/>
            <person name="Nielsen M.R."/>
            <person name="Sondergaard T.E."/>
            <person name="Sorensen J.L."/>
            <person name="Fitzpatrick D.A."/>
            <person name="Frisvad J.C."/>
            <person name="Nielsen K.L."/>
        </authorList>
    </citation>
    <scope>NUCLEOTIDE SEQUENCE</scope>
    <source>
        <strain evidence="7">IBT 30728</strain>
    </source>
</reference>
<feature type="compositionally biased region" description="Polar residues" evidence="6">
    <location>
        <begin position="1"/>
        <end position="19"/>
    </location>
</feature>
<feature type="compositionally biased region" description="Polar residues" evidence="6">
    <location>
        <begin position="75"/>
        <end position="93"/>
    </location>
</feature>
<keyword evidence="5" id="KW-0539">Nucleus</keyword>
<dbReference type="AlphaFoldDB" id="A0A9W9X712"/>
<dbReference type="GeneID" id="81625482"/>
<keyword evidence="4" id="KW-0804">Transcription</keyword>
<accession>A0A9W9X712</accession>
<evidence type="ECO:0000256" key="2">
    <source>
        <dbReference type="ARBA" id="ARBA00005942"/>
    </source>
</evidence>
<organism evidence="7 8">
    <name type="scientific">Penicillium diatomitis</name>
    <dbReference type="NCBI Taxonomy" id="2819901"/>
    <lineage>
        <taxon>Eukaryota</taxon>
        <taxon>Fungi</taxon>
        <taxon>Dikarya</taxon>
        <taxon>Ascomycota</taxon>
        <taxon>Pezizomycotina</taxon>
        <taxon>Eurotiomycetes</taxon>
        <taxon>Eurotiomycetidae</taxon>
        <taxon>Eurotiales</taxon>
        <taxon>Aspergillaceae</taxon>
        <taxon>Penicillium</taxon>
    </lineage>
</organism>
<dbReference type="Proteomes" id="UP001148312">
    <property type="component" value="Unassembled WGS sequence"/>
</dbReference>
<comment type="subcellular location">
    <subcellularLocation>
        <location evidence="1">Nucleus</location>
    </subcellularLocation>
</comment>
<evidence type="ECO:0000256" key="1">
    <source>
        <dbReference type="ARBA" id="ARBA00004123"/>
    </source>
</evidence>
<feature type="region of interest" description="Disordered" evidence="6">
    <location>
        <begin position="1"/>
        <end position="32"/>
    </location>
</feature>
<dbReference type="GO" id="GO:0003712">
    <property type="term" value="F:transcription coregulator activity"/>
    <property type="evidence" value="ECO:0007669"/>
    <property type="project" value="InterPro"/>
</dbReference>
<reference evidence="7" key="1">
    <citation type="submission" date="2022-12" db="EMBL/GenBank/DDBJ databases">
        <authorList>
            <person name="Petersen C."/>
        </authorList>
    </citation>
    <scope>NUCLEOTIDE SEQUENCE</scope>
    <source>
        <strain evidence="7">IBT 30728</strain>
    </source>
</reference>
<dbReference type="InterPro" id="IPR009332">
    <property type="entry name" value="Med22"/>
</dbReference>
<sequence>MDNQSSFLPTQARFRQTDSIEPEFNPPADDIDAFAAELARRLSRLEPTSAESSYLEDDSSDDEEETTDEELPTDKSATNEETPTEMAPQTTVKQLHERLDHDVSQLVQRFENILALAAAENTSHTATAVEENQMEVESSALVRSAEDLLAMSRTVKEMWFFGNLDTLGEDDHDRERNEKLEESVRAVEKAVDEGVLSKLVPKEKKERD</sequence>
<evidence type="ECO:0000313" key="8">
    <source>
        <dbReference type="Proteomes" id="UP001148312"/>
    </source>
</evidence>
<dbReference type="PANTHER" id="PTHR12434:SF6">
    <property type="entry name" value="MEDIATOR OF RNA POLYMERASE II TRANSCRIPTION SUBUNIT 22"/>
    <property type="match status" value="1"/>
</dbReference>
<name>A0A9W9X712_9EURO</name>
<dbReference type="GO" id="GO:0006357">
    <property type="term" value="P:regulation of transcription by RNA polymerase II"/>
    <property type="evidence" value="ECO:0007669"/>
    <property type="project" value="InterPro"/>
</dbReference>
<evidence type="ECO:0000256" key="4">
    <source>
        <dbReference type="ARBA" id="ARBA00023163"/>
    </source>
</evidence>
<feature type="region of interest" description="Disordered" evidence="6">
    <location>
        <begin position="44"/>
        <end position="93"/>
    </location>
</feature>
<evidence type="ECO:0000256" key="5">
    <source>
        <dbReference type="ARBA" id="ARBA00023242"/>
    </source>
</evidence>
<evidence type="ECO:0008006" key="9">
    <source>
        <dbReference type="Google" id="ProtNLM"/>
    </source>
</evidence>
<dbReference type="RefSeq" id="XP_056790427.1">
    <property type="nucleotide sequence ID" value="XM_056935233.1"/>
</dbReference>
<dbReference type="PANTHER" id="PTHR12434">
    <property type="entry name" value="MEDIATOR OF RNA POLYMERASE II TRANSCRIPTION SUBUNIT 22"/>
    <property type="match status" value="1"/>
</dbReference>
<dbReference type="Pfam" id="PF06179">
    <property type="entry name" value="Med22"/>
    <property type="match status" value="1"/>
</dbReference>
<comment type="caution">
    <text evidence="7">The sequence shown here is derived from an EMBL/GenBank/DDBJ whole genome shotgun (WGS) entry which is preliminary data.</text>
</comment>
<comment type="similarity">
    <text evidence="2">Belongs to the Mediator complex subunit 22 family.</text>
</comment>
<keyword evidence="3" id="KW-0805">Transcription regulation</keyword>